<dbReference type="AlphaFoldDB" id="A0A562Q9U2"/>
<gene>
    <name evidence="2" type="ORF">IQ22_02745</name>
</gene>
<keyword evidence="3" id="KW-1185">Reference proteome</keyword>
<dbReference type="EMBL" id="VLKY01000008">
    <property type="protein sequence ID" value="TWI53527.1"/>
    <property type="molecule type" value="Genomic_DNA"/>
</dbReference>
<feature type="transmembrane region" description="Helical" evidence="1">
    <location>
        <begin position="15"/>
        <end position="38"/>
    </location>
</feature>
<dbReference type="RefSeq" id="WP_145142710.1">
    <property type="nucleotide sequence ID" value="NZ_VLKY01000008.1"/>
</dbReference>
<evidence type="ECO:0000313" key="3">
    <source>
        <dbReference type="Proteomes" id="UP000316905"/>
    </source>
</evidence>
<keyword evidence="1" id="KW-1133">Transmembrane helix</keyword>
<organism evidence="2 3">
    <name type="scientific">Pseudomonas duriflava</name>
    <dbReference type="NCBI Taxonomy" id="459528"/>
    <lineage>
        <taxon>Bacteria</taxon>
        <taxon>Pseudomonadati</taxon>
        <taxon>Pseudomonadota</taxon>
        <taxon>Gammaproteobacteria</taxon>
        <taxon>Pseudomonadales</taxon>
        <taxon>Pseudomonadaceae</taxon>
        <taxon>Pseudomonas</taxon>
    </lineage>
</organism>
<comment type="caution">
    <text evidence="2">The sequence shown here is derived from an EMBL/GenBank/DDBJ whole genome shotgun (WGS) entry which is preliminary data.</text>
</comment>
<name>A0A562Q9U2_9PSED</name>
<dbReference type="Pfam" id="PF14333">
    <property type="entry name" value="DUF4389"/>
    <property type="match status" value="1"/>
</dbReference>
<evidence type="ECO:0000256" key="1">
    <source>
        <dbReference type="SAM" id="Phobius"/>
    </source>
</evidence>
<keyword evidence="1" id="KW-0812">Transmembrane</keyword>
<dbReference type="InterPro" id="IPR025498">
    <property type="entry name" value="DUF4389"/>
</dbReference>
<sequence>MSSHNYERETISLRLVWMVLFVFVWLIAQYLLAGLVIAQLINRLVKGHTHEGMARLGTGLSEYLAQIVRFGTFASEEKPWPVADWPGKRAAQKHEDAI</sequence>
<dbReference type="OrthoDB" id="5766995at2"/>
<dbReference type="Proteomes" id="UP000316905">
    <property type="component" value="Unassembled WGS sequence"/>
</dbReference>
<protein>
    <submittedName>
        <fullName evidence="2">Uncharacterized protein DUF4389</fullName>
    </submittedName>
</protein>
<reference evidence="2 3" key="1">
    <citation type="journal article" date="2015" name="Stand. Genomic Sci.">
        <title>Genomic Encyclopedia of Bacterial and Archaeal Type Strains, Phase III: the genomes of soil and plant-associated and newly described type strains.</title>
        <authorList>
            <person name="Whitman W.B."/>
            <person name="Woyke T."/>
            <person name="Klenk H.P."/>
            <person name="Zhou Y."/>
            <person name="Lilburn T.G."/>
            <person name="Beck B.J."/>
            <person name="De Vos P."/>
            <person name="Vandamme P."/>
            <person name="Eisen J.A."/>
            <person name="Garrity G."/>
            <person name="Hugenholtz P."/>
            <person name="Kyrpides N.C."/>
        </authorList>
    </citation>
    <scope>NUCLEOTIDE SEQUENCE [LARGE SCALE GENOMIC DNA]</scope>
    <source>
        <strain evidence="2 3">CGMCC 1.6858</strain>
    </source>
</reference>
<evidence type="ECO:0000313" key="2">
    <source>
        <dbReference type="EMBL" id="TWI53527.1"/>
    </source>
</evidence>
<accession>A0A562Q9U2</accession>
<keyword evidence="1" id="KW-0472">Membrane</keyword>
<proteinExistence type="predicted"/>